<reference evidence="3 4" key="1">
    <citation type="submission" date="2018-03" db="EMBL/GenBank/DDBJ databases">
        <title>Genomic Encyclopedia of Archaeal and Bacterial Type Strains, Phase II (KMG-II): from individual species to whole genera.</title>
        <authorList>
            <person name="Goeker M."/>
        </authorList>
    </citation>
    <scope>NUCLEOTIDE SEQUENCE [LARGE SCALE GENOMIC DNA]</scope>
    <source>
        <strain evidence="3 4">DSM 45601</strain>
    </source>
</reference>
<sequence>MRRTAAVAGAVLAGAAAWAVPLAAPAAAAETIPLHQAVERVPEAAEDRTGYDRDQFRHWIDADRDGCSTRAEVLIDEAVTPPEISGRCTVGTGEWFSYYDGETWTAPLDLDIDHMVPLAEAWDSGASQWTAAQRRDYANDLGDERALVAVTDNVNQGKADQDPAEWLPPVEEVRCRYLTEWVAVKLRWGLTADQAERMALAAQAARCPNDLLSYEPAV</sequence>
<dbReference type="Proteomes" id="UP000237846">
    <property type="component" value="Unassembled WGS sequence"/>
</dbReference>
<accession>A0A2T0QEQ6</accession>
<name>A0A2T0QEQ6_9ACTN</name>
<evidence type="ECO:0000256" key="1">
    <source>
        <dbReference type="SAM" id="SignalP"/>
    </source>
</evidence>
<feature type="signal peptide" evidence="1">
    <location>
        <begin position="1"/>
        <end position="19"/>
    </location>
</feature>
<keyword evidence="4" id="KW-1185">Reference proteome</keyword>
<dbReference type="PANTHER" id="PTHR24094">
    <property type="entry name" value="SECRETED PROTEIN"/>
    <property type="match status" value="1"/>
</dbReference>
<proteinExistence type="predicted"/>
<dbReference type="EMBL" id="PVZC01000001">
    <property type="protein sequence ID" value="PRY02333.1"/>
    <property type="molecule type" value="Genomic_DNA"/>
</dbReference>
<protein>
    <submittedName>
        <fullName evidence="3">Uncharacterized protein DUF1524</fullName>
    </submittedName>
</protein>
<dbReference type="AlphaFoldDB" id="A0A2T0QEQ6"/>
<evidence type="ECO:0000313" key="3">
    <source>
        <dbReference type="EMBL" id="PRY02333.1"/>
    </source>
</evidence>
<dbReference type="Pfam" id="PF07510">
    <property type="entry name" value="GmrSD_C"/>
    <property type="match status" value="1"/>
</dbReference>
<dbReference type="InterPro" id="IPR011089">
    <property type="entry name" value="GmrSD_C"/>
</dbReference>
<comment type="caution">
    <text evidence="3">The sequence shown here is derived from an EMBL/GenBank/DDBJ whole genome shotgun (WGS) entry which is preliminary data.</text>
</comment>
<organism evidence="3 4">
    <name type="scientific">Allonocardiopsis opalescens</name>
    <dbReference type="NCBI Taxonomy" id="1144618"/>
    <lineage>
        <taxon>Bacteria</taxon>
        <taxon>Bacillati</taxon>
        <taxon>Actinomycetota</taxon>
        <taxon>Actinomycetes</taxon>
        <taxon>Streptosporangiales</taxon>
        <taxon>Allonocardiopsis</taxon>
    </lineage>
</organism>
<gene>
    <name evidence="3" type="ORF">CLV72_101935</name>
</gene>
<dbReference type="RefSeq" id="WP_106239706.1">
    <property type="nucleotide sequence ID" value="NZ_PVZC01000001.1"/>
</dbReference>
<dbReference type="PANTHER" id="PTHR24094:SF15">
    <property type="entry name" value="AMP-DEPENDENT SYNTHETASE_LIGASE DOMAIN-CONTAINING PROTEIN-RELATED"/>
    <property type="match status" value="1"/>
</dbReference>
<feature type="chain" id="PRO_5039255102" evidence="1">
    <location>
        <begin position="20"/>
        <end position="218"/>
    </location>
</feature>
<feature type="domain" description="GmrSD restriction endonucleases C-terminal" evidence="2">
    <location>
        <begin position="105"/>
        <end position="202"/>
    </location>
</feature>
<dbReference type="OrthoDB" id="5196645at2"/>
<keyword evidence="1" id="KW-0732">Signal</keyword>
<evidence type="ECO:0000313" key="4">
    <source>
        <dbReference type="Proteomes" id="UP000237846"/>
    </source>
</evidence>
<evidence type="ECO:0000259" key="2">
    <source>
        <dbReference type="Pfam" id="PF07510"/>
    </source>
</evidence>